<proteinExistence type="predicted"/>
<gene>
    <name evidence="2" type="ORF">F888_03266</name>
    <name evidence="3" type="ORF">GCM10007354_00560</name>
</gene>
<dbReference type="HOGENOM" id="CLU_2434193_0_0_6"/>
<evidence type="ECO:0000313" key="4">
    <source>
        <dbReference type="Proteomes" id="UP000013200"/>
    </source>
</evidence>
<keyword evidence="4" id="KW-1185">Reference proteome</keyword>
<evidence type="ECO:0000313" key="5">
    <source>
        <dbReference type="Proteomes" id="UP000652691"/>
    </source>
</evidence>
<dbReference type="RefSeq" id="WP_005288324.1">
    <property type="nucleotide sequence ID" value="NZ_KB850201.1"/>
</dbReference>
<dbReference type="Proteomes" id="UP000013200">
    <property type="component" value="Unassembled WGS sequence"/>
</dbReference>
<accession>N9PT29</accession>
<dbReference type="Proteomes" id="UP000652691">
    <property type="component" value="Unassembled WGS sequence"/>
</dbReference>
<comment type="caution">
    <text evidence="2">The sequence shown here is derived from an EMBL/GenBank/DDBJ whole genome shotgun (WGS) entry which is preliminary data.</text>
</comment>
<evidence type="ECO:0000256" key="1">
    <source>
        <dbReference type="SAM" id="SignalP"/>
    </source>
</evidence>
<sequence length="90" mass="10242">MNKIKILFMSFFLTLLSISTMTSADTVIGNNGPKQWGPWYLIKSEPDTYWIKCTYKRKQIKPNGGAFLTETYSLVVPRYPAGRCSDTITP</sequence>
<keyword evidence="1" id="KW-0732">Signal</keyword>
<dbReference type="EMBL" id="BMDA01000001">
    <property type="protein sequence ID" value="GGH24476.1"/>
    <property type="molecule type" value="Genomic_DNA"/>
</dbReference>
<dbReference type="AlphaFoldDB" id="N9PT29"/>
<organism evidence="2 4">
    <name type="scientific">Acinetobacter courvalinii</name>
    <dbReference type="NCBI Taxonomy" id="280147"/>
    <lineage>
        <taxon>Bacteria</taxon>
        <taxon>Pseudomonadati</taxon>
        <taxon>Pseudomonadota</taxon>
        <taxon>Gammaproteobacteria</taxon>
        <taxon>Moraxellales</taxon>
        <taxon>Moraxellaceae</taxon>
        <taxon>Acinetobacter</taxon>
    </lineage>
</organism>
<evidence type="ECO:0000313" key="3">
    <source>
        <dbReference type="EMBL" id="GGH24476.1"/>
    </source>
</evidence>
<evidence type="ECO:0000313" key="2">
    <source>
        <dbReference type="EMBL" id="ENX36699.1"/>
    </source>
</evidence>
<protein>
    <submittedName>
        <fullName evidence="2">Uncharacterized protein</fullName>
    </submittedName>
</protein>
<name>N9PT29_9GAMM</name>
<reference evidence="2 4" key="1">
    <citation type="submission" date="2013-02" db="EMBL/GenBank/DDBJ databases">
        <title>The Genome Sequence of Acinetobacter sp. NIPH 3623.</title>
        <authorList>
            <consortium name="The Broad Institute Genome Sequencing Platform"/>
            <consortium name="The Broad Institute Genome Sequencing Center for Infectious Disease"/>
            <person name="Cerqueira G."/>
            <person name="Feldgarden M."/>
            <person name="Courvalin P."/>
            <person name="Perichon B."/>
            <person name="Grillot-Courvalin C."/>
            <person name="Clermont D."/>
            <person name="Rocha E."/>
            <person name="Yoon E.-J."/>
            <person name="Nemec A."/>
            <person name="Walker B."/>
            <person name="Young S.K."/>
            <person name="Zeng Q."/>
            <person name="Gargeya S."/>
            <person name="Fitzgerald M."/>
            <person name="Haas B."/>
            <person name="Abouelleil A."/>
            <person name="Alvarado L."/>
            <person name="Arachchi H.M."/>
            <person name="Berlin A.M."/>
            <person name="Chapman S.B."/>
            <person name="Dewar J."/>
            <person name="Goldberg J."/>
            <person name="Griggs A."/>
            <person name="Gujja S."/>
            <person name="Hansen M."/>
            <person name="Howarth C."/>
            <person name="Imamovic A."/>
            <person name="Larimer J."/>
            <person name="McCowan C."/>
            <person name="Murphy C."/>
            <person name="Neiman D."/>
            <person name="Pearson M."/>
            <person name="Priest M."/>
            <person name="Roberts A."/>
            <person name="Saif S."/>
            <person name="Shea T."/>
            <person name="Sisk P."/>
            <person name="Sykes S."/>
            <person name="Wortman J."/>
            <person name="Nusbaum C."/>
            <person name="Birren B."/>
        </authorList>
    </citation>
    <scope>NUCLEOTIDE SEQUENCE [LARGE SCALE GENOMIC DNA]</scope>
    <source>
        <strain evidence="2 4">NIPH 3623</strain>
    </source>
</reference>
<dbReference type="EMBL" id="APSA01000010">
    <property type="protein sequence ID" value="ENX36699.1"/>
    <property type="molecule type" value="Genomic_DNA"/>
</dbReference>
<feature type="signal peptide" evidence="1">
    <location>
        <begin position="1"/>
        <end position="24"/>
    </location>
</feature>
<reference evidence="3" key="3">
    <citation type="submission" date="2024-03" db="EMBL/GenBank/DDBJ databases">
        <authorList>
            <person name="Sun Q."/>
            <person name="Sedlacek I."/>
        </authorList>
    </citation>
    <scope>NUCLEOTIDE SEQUENCE</scope>
    <source>
        <strain evidence="3">CCM 8635</strain>
    </source>
</reference>
<feature type="chain" id="PRO_5044737092" evidence="1">
    <location>
        <begin position="25"/>
        <end position="90"/>
    </location>
</feature>
<reference evidence="3 5" key="2">
    <citation type="journal article" date="2014" name="Int. J. Syst. Evol. Microbiol.">
        <title>Complete genome sequence of Corynebacterium casei LMG S-19264T (=DSM 44701T), isolated from a smear-ripened cheese.</title>
        <authorList>
            <consortium name="US DOE Joint Genome Institute (JGI-PGF)"/>
            <person name="Walter F."/>
            <person name="Albersmeier A."/>
            <person name="Kalinowski J."/>
            <person name="Ruckert C."/>
        </authorList>
    </citation>
    <scope>NUCLEOTIDE SEQUENCE [LARGE SCALE GENOMIC DNA]</scope>
    <source>
        <strain evidence="3 5">CCM 8635</strain>
    </source>
</reference>